<sequence length="145" mass="15808">MARVPPALGARLLHFGWPALVAVVAMSAMAELPVPLLHGTLHSDLLPLGSPIRAPKQRLSLPLSIPNDKQQGLPLLHIAVALPFFRHSPHRVSSLSCSLRSSIRDAVEIRASGRHHASCFARSTKCRAMWTAHVSSLIPFRLIDL</sequence>
<dbReference type="InParanoid" id="A0A1D6I0B8"/>
<dbReference type="EMBL" id="CM007650">
    <property type="protein sequence ID" value="ONM53724.1"/>
    <property type="molecule type" value="Genomic_DNA"/>
</dbReference>
<reference evidence="1" key="1">
    <citation type="submission" date="2015-12" db="EMBL/GenBank/DDBJ databases">
        <title>Update maize B73 reference genome by single molecule sequencing technologies.</title>
        <authorList>
            <consortium name="Maize Genome Sequencing Project"/>
            <person name="Ware D."/>
        </authorList>
    </citation>
    <scope>NUCLEOTIDE SEQUENCE [LARGE SCALE GENOMIC DNA]</scope>
    <source>
        <tissue evidence="1">Seedling</tissue>
    </source>
</reference>
<dbReference type="KEGG" id="zma:103632397"/>
<protein>
    <submittedName>
        <fullName evidence="1">Uncharacterized protein</fullName>
    </submittedName>
</protein>
<name>A0A1D6I0B8_MAIZE</name>
<proteinExistence type="predicted"/>
<organism evidence="1">
    <name type="scientific">Zea mays</name>
    <name type="common">Maize</name>
    <dbReference type="NCBI Taxonomy" id="4577"/>
    <lineage>
        <taxon>Eukaryota</taxon>
        <taxon>Viridiplantae</taxon>
        <taxon>Streptophyta</taxon>
        <taxon>Embryophyta</taxon>
        <taxon>Tracheophyta</taxon>
        <taxon>Spermatophyta</taxon>
        <taxon>Magnoliopsida</taxon>
        <taxon>Liliopsida</taxon>
        <taxon>Poales</taxon>
        <taxon>Poaceae</taxon>
        <taxon>PACMAD clade</taxon>
        <taxon>Panicoideae</taxon>
        <taxon>Andropogonodae</taxon>
        <taxon>Andropogoneae</taxon>
        <taxon>Tripsacinae</taxon>
        <taxon>Zea</taxon>
    </lineage>
</organism>
<accession>A0A1D6I0B8</accession>
<gene>
    <name evidence="1" type="ORF">ZEAMMB73_Zm00001d019788</name>
</gene>
<evidence type="ECO:0000313" key="1">
    <source>
        <dbReference type="EMBL" id="ONM53724.1"/>
    </source>
</evidence>
<dbReference type="AlphaFoldDB" id="A0A1D6I0B8"/>